<dbReference type="STRING" id="1227482.C469_02451"/>
<name>M0P2C1_9EURY</name>
<proteinExistence type="predicted"/>
<keyword evidence="2" id="KW-1185">Reference proteome</keyword>
<comment type="caution">
    <text evidence="1">The sequence shown here is derived from an EMBL/GenBank/DDBJ whole genome shotgun (WGS) entry which is preliminary data.</text>
</comment>
<dbReference type="EMBL" id="AOJG01000007">
    <property type="protein sequence ID" value="EMA63679.1"/>
    <property type="molecule type" value="Genomic_DNA"/>
</dbReference>
<dbReference type="PATRIC" id="fig|1227482.3.peg.497"/>
<gene>
    <name evidence="1" type="ORF">C469_02451</name>
</gene>
<evidence type="ECO:0000313" key="2">
    <source>
        <dbReference type="Proteomes" id="UP000011650"/>
    </source>
</evidence>
<dbReference type="AlphaFoldDB" id="M0P2C1"/>
<sequence>MTLTKPSRVFASADANTLSLTLPAAVVSDSQFPFEADETIQVTIEGNSLRVSPAAPPADPERE</sequence>
<organism evidence="1 2">
    <name type="scientific">Halorubrum lipolyticum DSM 21995</name>
    <dbReference type="NCBI Taxonomy" id="1227482"/>
    <lineage>
        <taxon>Archaea</taxon>
        <taxon>Methanobacteriati</taxon>
        <taxon>Methanobacteriota</taxon>
        <taxon>Stenosarchaea group</taxon>
        <taxon>Halobacteria</taxon>
        <taxon>Halobacteriales</taxon>
        <taxon>Haloferacaceae</taxon>
        <taxon>Halorubrum</taxon>
    </lineage>
</organism>
<evidence type="ECO:0008006" key="3">
    <source>
        <dbReference type="Google" id="ProtNLM"/>
    </source>
</evidence>
<dbReference type="RefSeq" id="WP_008003542.1">
    <property type="nucleotide sequence ID" value="NZ_AOJG01000007.1"/>
</dbReference>
<reference evidence="1 2" key="1">
    <citation type="journal article" date="2014" name="PLoS Genet.">
        <title>Phylogenetically driven sequencing of extremely halophilic archaea reveals strategies for static and dynamic osmo-response.</title>
        <authorList>
            <person name="Becker E.A."/>
            <person name="Seitzer P.M."/>
            <person name="Tritt A."/>
            <person name="Larsen D."/>
            <person name="Krusor M."/>
            <person name="Yao A.I."/>
            <person name="Wu D."/>
            <person name="Madern D."/>
            <person name="Eisen J.A."/>
            <person name="Darling A.E."/>
            <person name="Facciotti M.T."/>
        </authorList>
    </citation>
    <scope>NUCLEOTIDE SEQUENCE [LARGE SCALE GENOMIC DNA]</scope>
    <source>
        <strain evidence="1 2">DSM 21995</strain>
    </source>
</reference>
<accession>M0P2C1</accession>
<evidence type="ECO:0000313" key="1">
    <source>
        <dbReference type="EMBL" id="EMA63679.1"/>
    </source>
</evidence>
<dbReference type="Proteomes" id="UP000011650">
    <property type="component" value="Unassembled WGS sequence"/>
</dbReference>
<protein>
    <recommendedName>
        <fullName evidence="3">SpoVT-AbrB domain-containing protein</fullName>
    </recommendedName>
</protein>